<proteinExistence type="inferred from homology"/>
<dbReference type="PRINTS" id="PR00465">
    <property type="entry name" value="EP450IV"/>
</dbReference>
<evidence type="ECO:0000313" key="10">
    <source>
        <dbReference type="EMBL" id="NKQ58751.1"/>
    </source>
</evidence>
<feature type="region of interest" description="Disordered" evidence="9">
    <location>
        <begin position="16"/>
        <end position="47"/>
    </location>
</feature>
<feature type="compositionally biased region" description="Polar residues" evidence="9">
    <location>
        <begin position="30"/>
        <end position="44"/>
    </location>
</feature>
<evidence type="ECO:0000256" key="1">
    <source>
        <dbReference type="ARBA" id="ARBA00001971"/>
    </source>
</evidence>
<evidence type="ECO:0000256" key="3">
    <source>
        <dbReference type="ARBA" id="ARBA00022617"/>
    </source>
</evidence>
<evidence type="ECO:0000256" key="7">
    <source>
        <dbReference type="ARBA" id="ARBA00023033"/>
    </source>
</evidence>
<keyword evidence="5 8" id="KW-0560">Oxidoreductase</keyword>
<accession>A0ABX1JHR0</accession>
<sequence length="526" mass="58221">MAYRYRVGVRVSRSSSTAHVRRDGLRSRAGQASRTGESPVSTSLAHPGRGLRQRLSSILLVPLPTRVESGIRSASRVWPVRPLADPPPASGLRPVRGDAGLPLLGHTLDYIRFGSGFTRDRYQRFGPVSWMGAFGTRMVVIAGPDATQQAMTAEAKAFSQDGWTYLIDAFFHRGLMLMSFDEHRMHRRIMQEAFTRPRLTSYTQKVSPTVRATVADWPTGTPTRLYPLLKALTLDIATSVFMGGRGGREDTGAINNAFVATVRAASAIIRAPIPGTRYRAGITGRRLLEDYFTRHLPEARASQGDDLFAGLCNARTEDGEQFSDDDIVSHMIFLMMAAHDTSTITAAAAMYYLAKHPDWQHRARAESDALGERTSDIDDLESLTTLDLVIKETLRLVAPVPIVMRKTVRDVAVAGHHIPADTLVAIAPAVNHFDTDVWSTPDEFDPARFDEQRAEDKGHRFAWIPFGGGAHKCIGLHFGTLEVKAILHELLRSHTWTAPADYTVRWDNTSLPVPVDGLPLTLTRRR</sequence>
<dbReference type="InterPro" id="IPR001128">
    <property type="entry name" value="Cyt_P450"/>
</dbReference>
<keyword evidence="7 8" id="KW-0503">Monooxygenase</keyword>
<name>A0ABX1JHR0_9PSEU</name>
<dbReference type="Gene3D" id="1.10.630.10">
    <property type="entry name" value="Cytochrome P450"/>
    <property type="match status" value="1"/>
</dbReference>
<keyword evidence="3 8" id="KW-0349">Heme</keyword>
<gene>
    <name evidence="10" type="ORF">HFP15_38510</name>
</gene>
<evidence type="ECO:0000256" key="9">
    <source>
        <dbReference type="SAM" id="MobiDB-lite"/>
    </source>
</evidence>
<dbReference type="Pfam" id="PF00067">
    <property type="entry name" value="p450"/>
    <property type="match status" value="1"/>
</dbReference>
<evidence type="ECO:0000256" key="2">
    <source>
        <dbReference type="ARBA" id="ARBA00010617"/>
    </source>
</evidence>
<evidence type="ECO:0000256" key="8">
    <source>
        <dbReference type="RuleBase" id="RU000461"/>
    </source>
</evidence>
<dbReference type="InterPro" id="IPR036396">
    <property type="entry name" value="Cyt_P450_sf"/>
</dbReference>
<keyword evidence="6 8" id="KW-0408">Iron</keyword>
<dbReference type="EMBL" id="JAAXLS010000065">
    <property type="protein sequence ID" value="NKQ58751.1"/>
    <property type="molecule type" value="Genomic_DNA"/>
</dbReference>
<keyword evidence="4 8" id="KW-0479">Metal-binding</keyword>
<evidence type="ECO:0000256" key="4">
    <source>
        <dbReference type="ARBA" id="ARBA00022723"/>
    </source>
</evidence>
<organism evidence="10 11">
    <name type="scientific">Amycolatopsis acididurans</name>
    <dbReference type="NCBI Taxonomy" id="2724524"/>
    <lineage>
        <taxon>Bacteria</taxon>
        <taxon>Bacillati</taxon>
        <taxon>Actinomycetota</taxon>
        <taxon>Actinomycetes</taxon>
        <taxon>Pseudonocardiales</taxon>
        <taxon>Pseudonocardiaceae</taxon>
        <taxon>Amycolatopsis</taxon>
    </lineage>
</organism>
<dbReference type="PANTHER" id="PTHR24286:SF24">
    <property type="entry name" value="LANOSTEROL 14-ALPHA DEMETHYLASE"/>
    <property type="match status" value="1"/>
</dbReference>
<dbReference type="InterPro" id="IPR002403">
    <property type="entry name" value="Cyt_P450_E_grp-IV"/>
</dbReference>
<dbReference type="InterPro" id="IPR017972">
    <property type="entry name" value="Cyt_P450_CS"/>
</dbReference>
<evidence type="ECO:0000256" key="6">
    <source>
        <dbReference type="ARBA" id="ARBA00023004"/>
    </source>
</evidence>
<dbReference type="SUPFAM" id="SSF48264">
    <property type="entry name" value="Cytochrome P450"/>
    <property type="match status" value="1"/>
</dbReference>
<dbReference type="PROSITE" id="PS00086">
    <property type="entry name" value="CYTOCHROME_P450"/>
    <property type="match status" value="1"/>
</dbReference>
<dbReference type="CDD" id="cd11045">
    <property type="entry name" value="CYP136-like"/>
    <property type="match status" value="1"/>
</dbReference>
<comment type="cofactor">
    <cofactor evidence="1">
        <name>heme</name>
        <dbReference type="ChEBI" id="CHEBI:30413"/>
    </cofactor>
</comment>
<keyword evidence="11" id="KW-1185">Reference proteome</keyword>
<dbReference type="PRINTS" id="PR00385">
    <property type="entry name" value="P450"/>
</dbReference>
<evidence type="ECO:0000256" key="5">
    <source>
        <dbReference type="ARBA" id="ARBA00023002"/>
    </source>
</evidence>
<evidence type="ECO:0000313" key="11">
    <source>
        <dbReference type="Proteomes" id="UP000715441"/>
    </source>
</evidence>
<dbReference type="PANTHER" id="PTHR24286">
    <property type="entry name" value="CYTOCHROME P450 26"/>
    <property type="match status" value="1"/>
</dbReference>
<reference evidence="10 11" key="1">
    <citation type="submission" date="2020-04" db="EMBL/GenBank/DDBJ databases">
        <title>Novel species.</title>
        <authorList>
            <person name="Teo W.F.A."/>
            <person name="Lipun K."/>
            <person name="Srisuk N."/>
            <person name="Duangmal K."/>
        </authorList>
    </citation>
    <scope>NUCLEOTIDE SEQUENCE [LARGE SCALE GENOMIC DNA]</scope>
    <source>
        <strain evidence="10 11">K13G38</strain>
    </source>
</reference>
<comment type="similarity">
    <text evidence="2 8">Belongs to the cytochrome P450 family.</text>
</comment>
<comment type="caution">
    <text evidence="10">The sequence shown here is derived from an EMBL/GenBank/DDBJ whole genome shotgun (WGS) entry which is preliminary data.</text>
</comment>
<dbReference type="Proteomes" id="UP000715441">
    <property type="component" value="Unassembled WGS sequence"/>
</dbReference>
<protein>
    <submittedName>
        <fullName evidence="10">Cytochrome P450</fullName>
    </submittedName>
</protein>